<gene>
    <name evidence="1" type="ORF">NATE_174</name>
</gene>
<evidence type="ECO:0000313" key="2">
    <source>
        <dbReference type="Proteomes" id="UP000827544"/>
    </source>
</evidence>
<name>A0AAE8YY75_9CAUD</name>
<evidence type="ECO:0000313" key="1">
    <source>
        <dbReference type="EMBL" id="UGO51027.1"/>
    </source>
</evidence>
<dbReference type="EMBL" id="OK499992">
    <property type="protein sequence ID" value="UGO51027.1"/>
    <property type="molecule type" value="Genomic_DNA"/>
</dbReference>
<organism evidence="1 2">
    <name type="scientific">Bacillus phage vB_BanS_Nate</name>
    <dbReference type="NCBI Taxonomy" id="2894788"/>
    <lineage>
        <taxon>Viruses</taxon>
        <taxon>Duplodnaviria</taxon>
        <taxon>Heunggongvirae</taxon>
        <taxon>Uroviricota</taxon>
        <taxon>Caudoviricetes</taxon>
        <taxon>Joanripponvirinae</taxon>
        <taxon>Natevirus</taxon>
        <taxon>Natevirus nate</taxon>
    </lineage>
</organism>
<keyword evidence="2" id="KW-1185">Reference proteome</keyword>
<proteinExistence type="predicted"/>
<reference evidence="1" key="1">
    <citation type="submission" date="2021-10" db="EMBL/GenBank/DDBJ databases">
        <authorList>
            <person name="Lavering E.D."/>
            <person name="James R."/>
            <person name="Fairholm J.D."/>
            <person name="Ogilvie B.H."/>
            <person name="Thurgood T.L."/>
            <person name="Robison R.A."/>
            <person name="Grose J.H."/>
        </authorList>
    </citation>
    <scope>NUCLEOTIDE SEQUENCE</scope>
</reference>
<protein>
    <submittedName>
        <fullName evidence="1">Uncharacterized protein</fullName>
    </submittedName>
</protein>
<sequence length="66" mass="7830">MNNGIKVDFEIVDGDFYVLVYQTIWDDTGGADFLMHREKVSDKVIEHAGIYYNYHKNKIEGERFRK</sequence>
<accession>A0AAE8YY75</accession>
<dbReference type="Proteomes" id="UP000827544">
    <property type="component" value="Segment"/>
</dbReference>